<feature type="transmembrane region" description="Helical" evidence="7">
    <location>
        <begin position="182"/>
        <end position="200"/>
    </location>
</feature>
<dbReference type="GeneID" id="93486659"/>
<feature type="transmembrane region" description="Helical" evidence="7">
    <location>
        <begin position="394"/>
        <end position="411"/>
    </location>
</feature>
<dbReference type="GO" id="GO:0042907">
    <property type="term" value="F:xanthine transmembrane transporter activity"/>
    <property type="evidence" value="ECO:0007669"/>
    <property type="project" value="TreeGrafter"/>
</dbReference>
<dbReference type="GO" id="GO:0005886">
    <property type="term" value="C:plasma membrane"/>
    <property type="evidence" value="ECO:0007669"/>
    <property type="project" value="TreeGrafter"/>
</dbReference>
<feature type="transmembrane region" description="Helical" evidence="7">
    <location>
        <begin position="93"/>
        <end position="111"/>
    </location>
</feature>
<evidence type="ECO:0000256" key="7">
    <source>
        <dbReference type="SAM" id="Phobius"/>
    </source>
</evidence>
<feature type="transmembrane region" description="Helical" evidence="7">
    <location>
        <begin position="212"/>
        <end position="233"/>
    </location>
</feature>
<feature type="transmembrane region" description="Helical" evidence="7">
    <location>
        <begin position="117"/>
        <end position="136"/>
    </location>
</feature>
<protein>
    <submittedName>
        <fullName evidence="8">NCS2 family nucleobase:cation symporter-2</fullName>
    </submittedName>
</protein>
<evidence type="ECO:0000256" key="5">
    <source>
        <dbReference type="ARBA" id="ARBA00022989"/>
    </source>
</evidence>
<comment type="caution">
    <text evidence="8">The sequence shown here is derived from an EMBL/GenBank/DDBJ whole genome shotgun (WGS) entry which is preliminary data.</text>
</comment>
<reference evidence="8 9" key="1">
    <citation type="submission" date="2020-08" db="EMBL/GenBank/DDBJ databases">
        <title>Genomic Encyclopedia of Type Strains, Phase IV (KMG-IV): sequencing the most valuable type-strain genomes for metagenomic binning, comparative biology and taxonomic classification.</title>
        <authorList>
            <person name="Goeker M."/>
        </authorList>
    </citation>
    <scope>NUCLEOTIDE SEQUENCE [LARGE SCALE GENOMIC DNA]</scope>
    <source>
        <strain evidence="8 9">DSM 21255</strain>
    </source>
</reference>
<dbReference type="Proteomes" id="UP000591941">
    <property type="component" value="Unassembled WGS sequence"/>
</dbReference>
<feature type="transmembrane region" description="Helical" evidence="7">
    <location>
        <begin position="423"/>
        <end position="445"/>
    </location>
</feature>
<dbReference type="PANTHER" id="PTHR42810:SF2">
    <property type="entry name" value="PURINE PERMEASE C1399.01C-RELATED"/>
    <property type="match status" value="1"/>
</dbReference>
<gene>
    <name evidence="8" type="ORF">HNR45_001405</name>
</gene>
<dbReference type="RefSeq" id="WP_159823362.1">
    <property type="nucleotide sequence ID" value="NZ_CABWNB010000006.1"/>
</dbReference>
<keyword evidence="3" id="KW-0813">Transport</keyword>
<evidence type="ECO:0000313" key="9">
    <source>
        <dbReference type="Proteomes" id="UP000591941"/>
    </source>
</evidence>
<sequence>MESAKNLQETQYEGHLIVAPNEKLPWNKIIFLGLQHVLAMDVYVVPFVIASILSLGVAEASILIQATFLAAGIATIIQAHFCMRLPIAQGPSYVPIGAIVGITMAAGGGFLGLNEVFGSTMVASLLLVVLGLTGVFRKLINVLVPRLVGGTIILIIGLSLLPVALDSNIYAIYGTETVTQNILLALVSVVTLIFCVTLGIHMGKKGNWLRTGAVIFALAAGSVAAQVMGRFQWESVAAAGWLARPHLAFIDYMPSFTPSAILTMIFVFFVLMAETTGTWFAIGSVINEDVTPKQVDRGVVGEGLGCLVSSLVGSTPVTGYSTNAGLISITGVASRYAFYGAGAWLMMFGLSGKLATLIASIPAPVIGGVFVVVCAIISLSGIRILKQERLTERNMFVIGVPMVISLALYLLPKDYMATLPELLQYVLGSTVASAAIVAIVLNLILPQED</sequence>
<keyword evidence="6 7" id="KW-0472">Membrane</keyword>
<feature type="transmembrane region" description="Helical" evidence="7">
    <location>
        <begin position="143"/>
        <end position="162"/>
    </location>
</feature>
<evidence type="ECO:0000256" key="1">
    <source>
        <dbReference type="ARBA" id="ARBA00004141"/>
    </source>
</evidence>
<dbReference type="NCBIfam" id="NF037981">
    <property type="entry name" value="NCS2_1"/>
    <property type="match status" value="1"/>
</dbReference>
<feature type="transmembrane region" description="Helical" evidence="7">
    <location>
        <begin position="253"/>
        <end position="273"/>
    </location>
</feature>
<proteinExistence type="inferred from homology"/>
<dbReference type="EMBL" id="JACHHI010000008">
    <property type="protein sequence ID" value="MBB6478334.1"/>
    <property type="molecule type" value="Genomic_DNA"/>
</dbReference>
<dbReference type="AlphaFoldDB" id="A0A841R075"/>
<accession>A0A841R075</accession>
<name>A0A841R075_9FIRM</name>
<evidence type="ECO:0000313" key="8">
    <source>
        <dbReference type="EMBL" id="MBB6478334.1"/>
    </source>
</evidence>
<feature type="transmembrane region" description="Helical" evidence="7">
    <location>
        <begin position="62"/>
        <end position="81"/>
    </location>
</feature>
<organism evidence="8 9">
    <name type="scientific">Negativicoccus succinicivorans</name>
    <dbReference type="NCBI Taxonomy" id="620903"/>
    <lineage>
        <taxon>Bacteria</taxon>
        <taxon>Bacillati</taxon>
        <taxon>Bacillota</taxon>
        <taxon>Negativicutes</taxon>
        <taxon>Veillonellales</taxon>
        <taxon>Veillonellaceae</taxon>
        <taxon>Negativicoccus</taxon>
    </lineage>
</organism>
<keyword evidence="5 7" id="KW-1133">Transmembrane helix</keyword>
<keyword evidence="9" id="KW-1185">Reference proteome</keyword>
<evidence type="ECO:0000256" key="6">
    <source>
        <dbReference type="ARBA" id="ARBA00023136"/>
    </source>
</evidence>
<comment type="subcellular location">
    <subcellularLocation>
        <location evidence="1">Membrane</location>
        <topology evidence="1">Multi-pass membrane protein</topology>
    </subcellularLocation>
</comment>
<evidence type="ECO:0000256" key="4">
    <source>
        <dbReference type="ARBA" id="ARBA00022692"/>
    </source>
</evidence>
<evidence type="ECO:0000256" key="3">
    <source>
        <dbReference type="ARBA" id="ARBA00022448"/>
    </source>
</evidence>
<dbReference type="InterPro" id="IPR006043">
    <property type="entry name" value="NCS2"/>
</dbReference>
<feature type="transmembrane region" description="Helical" evidence="7">
    <location>
        <begin position="361"/>
        <end position="382"/>
    </location>
</feature>
<keyword evidence="4 7" id="KW-0812">Transmembrane</keyword>
<dbReference type="OrthoDB" id="9805749at2"/>
<dbReference type="Pfam" id="PF00860">
    <property type="entry name" value="Xan_ur_permease"/>
    <property type="match status" value="1"/>
</dbReference>
<feature type="transmembrane region" description="Helical" evidence="7">
    <location>
        <begin position="29"/>
        <end position="56"/>
    </location>
</feature>
<dbReference type="PANTHER" id="PTHR42810">
    <property type="entry name" value="PURINE PERMEASE C1399.01C-RELATED"/>
    <property type="match status" value="1"/>
</dbReference>
<evidence type="ECO:0000256" key="2">
    <source>
        <dbReference type="ARBA" id="ARBA00008821"/>
    </source>
</evidence>
<comment type="similarity">
    <text evidence="2">Belongs to the nucleobase:cation symporter-2 (NCS2) (TC 2.A.40) family.</text>
</comment>